<protein>
    <recommendedName>
        <fullName evidence="2">Cysteine-rich DPF motif domain-containing protein 1</fullName>
    </recommendedName>
</protein>
<organism evidence="5 6">
    <name type="scientific">Panagrellus redivivus</name>
    <name type="common">Microworm</name>
    <dbReference type="NCBI Taxonomy" id="6233"/>
    <lineage>
        <taxon>Eukaryota</taxon>
        <taxon>Metazoa</taxon>
        <taxon>Ecdysozoa</taxon>
        <taxon>Nematoda</taxon>
        <taxon>Chromadorea</taxon>
        <taxon>Rhabditida</taxon>
        <taxon>Tylenchina</taxon>
        <taxon>Panagrolaimomorpha</taxon>
        <taxon>Panagrolaimoidea</taxon>
        <taxon>Panagrolaimidae</taxon>
        <taxon>Panagrellus</taxon>
    </lineage>
</organism>
<evidence type="ECO:0000313" key="5">
    <source>
        <dbReference type="Proteomes" id="UP000492821"/>
    </source>
</evidence>
<dbReference type="InterPro" id="IPR042426">
    <property type="entry name" value="CDPF1"/>
</dbReference>
<evidence type="ECO:0000256" key="1">
    <source>
        <dbReference type="ARBA" id="ARBA00007917"/>
    </source>
</evidence>
<accession>A0A7E4V7M7</accession>
<keyword evidence="5" id="KW-1185">Reference proteome</keyword>
<proteinExistence type="inferred from homology"/>
<dbReference type="PRINTS" id="PR01995">
    <property type="entry name" value="UPF0595"/>
</dbReference>
<dbReference type="WBParaSite" id="Pan_g17575.t1">
    <property type="protein sequence ID" value="Pan_g17575.t1"/>
    <property type="gene ID" value="Pan_g17575"/>
</dbReference>
<reference evidence="6" key="2">
    <citation type="submission" date="2020-10" db="UniProtKB">
        <authorList>
            <consortium name="WormBaseParasite"/>
        </authorList>
    </citation>
    <scope>IDENTIFICATION</scope>
</reference>
<evidence type="ECO:0000256" key="3">
    <source>
        <dbReference type="SAM" id="MobiDB-lite"/>
    </source>
</evidence>
<feature type="region of interest" description="Disordered" evidence="3">
    <location>
        <begin position="1"/>
        <end position="41"/>
    </location>
</feature>
<sequence>MVESPETARKGTDKPVAVVEPTSTGESSVKTEPSDAGDVPSESKFTQFQCGLCGFDVRAQFGDLNVGKMKCAKPVFYGRNPFEPYKRASKPTIIDYIIYGSKCGMCHRDICVRVECSYFVGDHYCVECIKGNRDKFPERIVKHVIARNNK</sequence>
<dbReference type="Pfam" id="PF10170">
    <property type="entry name" value="C6_DPF"/>
    <property type="match status" value="1"/>
</dbReference>
<dbReference type="InterPro" id="IPR018785">
    <property type="entry name" value="CDPF1_dom"/>
</dbReference>
<feature type="compositionally biased region" description="Basic and acidic residues" evidence="3">
    <location>
        <begin position="1"/>
        <end position="13"/>
    </location>
</feature>
<comment type="similarity">
    <text evidence="1">Belongs to the CDPF1 family.</text>
</comment>
<evidence type="ECO:0000313" key="6">
    <source>
        <dbReference type="WBParaSite" id="Pan_g17575.t1"/>
    </source>
</evidence>
<dbReference type="AlphaFoldDB" id="A0A7E4V7M7"/>
<feature type="domain" description="Cysteine-rich DPF motif" evidence="4">
    <location>
        <begin position="48"/>
        <end position="143"/>
    </location>
</feature>
<evidence type="ECO:0000256" key="2">
    <source>
        <dbReference type="ARBA" id="ARBA00014801"/>
    </source>
</evidence>
<dbReference type="PANTHER" id="PTHR31849:SF1">
    <property type="entry name" value="CYSTEINE-RICH DPF MOTIF DOMAIN-CONTAINING PROTEIN 1"/>
    <property type="match status" value="1"/>
</dbReference>
<evidence type="ECO:0000259" key="4">
    <source>
        <dbReference type="Pfam" id="PF10170"/>
    </source>
</evidence>
<dbReference type="PANTHER" id="PTHR31849">
    <property type="entry name" value="CYSTEINE-RICH PDF MOTIF DOMAIN-CONTAINING PROTEIN 1"/>
    <property type="match status" value="1"/>
</dbReference>
<reference evidence="5" key="1">
    <citation type="journal article" date="2013" name="Genetics">
        <title>The draft genome and transcriptome of Panagrellus redivivus are shaped by the harsh demands of a free-living lifestyle.</title>
        <authorList>
            <person name="Srinivasan J."/>
            <person name="Dillman A.R."/>
            <person name="Macchietto M.G."/>
            <person name="Heikkinen L."/>
            <person name="Lakso M."/>
            <person name="Fracchia K.M."/>
            <person name="Antoshechkin I."/>
            <person name="Mortazavi A."/>
            <person name="Wong G."/>
            <person name="Sternberg P.W."/>
        </authorList>
    </citation>
    <scope>NUCLEOTIDE SEQUENCE [LARGE SCALE GENOMIC DNA]</scope>
    <source>
        <strain evidence="5">MT8872</strain>
    </source>
</reference>
<name>A0A7E4V7M7_PANRE</name>
<feature type="compositionally biased region" description="Polar residues" evidence="3">
    <location>
        <begin position="21"/>
        <end position="31"/>
    </location>
</feature>
<dbReference type="Proteomes" id="UP000492821">
    <property type="component" value="Unassembled WGS sequence"/>
</dbReference>